<dbReference type="Pfam" id="PF02534">
    <property type="entry name" value="T4SS-DNA_transf"/>
    <property type="match status" value="1"/>
</dbReference>
<sequence>MKGIISIIIILIIVYRIIKSRNLKLLDIVKGKFENTDFYLKGRSKKYYINNLNKGAIAIGGAGSGKTYSFIIPLIAYMIKYRGCLILDPKGELTPLINKESKKWGKPVLNFSLDENYDKLNPLTLCNDKNDIIDFSNYFLSGIVGIPKDDNAKYFFNSAKSVLTGVIIFLRNRDERFSTIPHIVALFLTVSAEELIMLLSSDQEASRSATILKTVKKDPKLLGSILSTFTAFFSSLDTPKIFRNLVTDESIKLPNDLESPNVINLVFNLQKRDLYSPIYSSIVGLIIKKMNKPEQHESAVILDEFPVLSIPNYVDIPETSRSNKIANILAIQDLSQLITRYDENVASSIISNMGSQFLFRTTNPKTLAHFEKLLGVRLVKDISKNKSTDLSFKTSKTTSYKERNILRNEKIIKFKPGECFGLISEGNHSFVENDRVNGNHYLKKDKEPFKLKPGDDDRNMYETIYQDIKYLVRGIGAKVEAPQKFKL</sequence>
<evidence type="ECO:0000256" key="2">
    <source>
        <dbReference type="ARBA" id="ARBA00008806"/>
    </source>
</evidence>
<organism evidence="7 8">
    <name type="scientific">Tenacibaculum larymnensis</name>
    <dbReference type="NCBI Taxonomy" id="2878201"/>
    <lineage>
        <taxon>Bacteria</taxon>
        <taxon>Pseudomonadati</taxon>
        <taxon>Bacteroidota</taxon>
        <taxon>Flavobacteriia</taxon>
        <taxon>Flavobacteriales</taxon>
        <taxon>Flavobacteriaceae</taxon>
        <taxon>Tenacibaculum</taxon>
    </lineage>
</organism>
<comment type="caution">
    <text evidence="7">The sequence shown here is derived from an EMBL/GenBank/DDBJ whole genome shotgun (WGS) entry which is preliminary data.</text>
</comment>
<comment type="subcellular location">
    <subcellularLocation>
        <location evidence="1">Cell membrane</location>
        <topology evidence="1">Multi-pass membrane protein</topology>
    </subcellularLocation>
</comment>
<keyword evidence="3" id="KW-1003">Cell membrane</keyword>
<comment type="similarity">
    <text evidence="2">Belongs to the VirD4/TraG family.</text>
</comment>
<keyword evidence="4" id="KW-0812">Transmembrane</keyword>
<reference evidence="7" key="1">
    <citation type="submission" date="2021-09" db="EMBL/GenBank/DDBJ databases">
        <authorList>
            <person name="Smyrli M."/>
        </authorList>
    </citation>
    <scope>NUCLEOTIDE SEQUENCE</scope>
    <source>
        <strain evidence="7">LAR25</strain>
    </source>
</reference>
<evidence type="ECO:0000313" key="7">
    <source>
        <dbReference type="EMBL" id="MDE1206035.1"/>
    </source>
</evidence>
<dbReference type="GO" id="GO:0005886">
    <property type="term" value="C:plasma membrane"/>
    <property type="evidence" value="ECO:0007669"/>
    <property type="project" value="UniProtKB-SubCell"/>
</dbReference>
<gene>
    <name evidence="7" type="ORF">LCI24_04425</name>
</gene>
<evidence type="ECO:0000256" key="1">
    <source>
        <dbReference type="ARBA" id="ARBA00004651"/>
    </source>
</evidence>
<keyword evidence="8" id="KW-1185">Reference proteome</keyword>
<proteinExistence type="inferred from homology"/>
<evidence type="ECO:0000313" key="8">
    <source>
        <dbReference type="Proteomes" id="UP001149303"/>
    </source>
</evidence>
<keyword evidence="6" id="KW-0472">Membrane</keyword>
<protein>
    <submittedName>
        <fullName evidence="7">Type IV secretory system conjugative DNA transfer family protein</fullName>
    </submittedName>
</protein>
<evidence type="ECO:0000256" key="6">
    <source>
        <dbReference type="ARBA" id="ARBA00023136"/>
    </source>
</evidence>
<dbReference type="EMBL" id="JAIWJY010000002">
    <property type="protein sequence ID" value="MDE1206035.1"/>
    <property type="molecule type" value="Genomic_DNA"/>
</dbReference>
<accession>A0A9X4INS4</accession>
<dbReference type="InterPro" id="IPR003688">
    <property type="entry name" value="TraG/VirD4"/>
</dbReference>
<dbReference type="RefSeq" id="WP_274639354.1">
    <property type="nucleotide sequence ID" value="NZ_JAIWJY010000002.1"/>
</dbReference>
<dbReference type="AlphaFoldDB" id="A0A9X4INS4"/>
<keyword evidence="5" id="KW-1133">Transmembrane helix</keyword>
<dbReference type="InterPro" id="IPR027417">
    <property type="entry name" value="P-loop_NTPase"/>
</dbReference>
<dbReference type="Gene3D" id="3.40.50.300">
    <property type="entry name" value="P-loop containing nucleotide triphosphate hydrolases"/>
    <property type="match status" value="1"/>
</dbReference>
<evidence type="ECO:0000256" key="4">
    <source>
        <dbReference type="ARBA" id="ARBA00022692"/>
    </source>
</evidence>
<dbReference type="CDD" id="cd01127">
    <property type="entry name" value="TrwB_TraG_TraD_VirD4"/>
    <property type="match status" value="2"/>
</dbReference>
<dbReference type="SUPFAM" id="SSF52540">
    <property type="entry name" value="P-loop containing nucleoside triphosphate hydrolases"/>
    <property type="match status" value="1"/>
</dbReference>
<evidence type="ECO:0000256" key="5">
    <source>
        <dbReference type="ARBA" id="ARBA00022989"/>
    </source>
</evidence>
<dbReference type="InterPro" id="IPR051539">
    <property type="entry name" value="T4SS-coupling_protein"/>
</dbReference>
<dbReference type="Proteomes" id="UP001149303">
    <property type="component" value="Unassembled WGS sequence"/>
</dbReference>
<dbReference type="PANTHER" id="PTHR37937">
    <property type="entry name" value="CONJUGATIVE TRANSFER: DNA TRANSPORT"/>
    <property type="match status" value="1"/>
</dbReference>
<evidence type="ECO:0000256" key="3">
    <source>
        <dbReference type="ARBA" id="ARBA00022475"/>
    </source>
</evidence>
<name>A0A9X4INS4_9FLAO</name>
<dbReference type="PANTHER" id="PTHR37937:SF1">
    <property type="entry name" value="CONJUGATIVE TRANSFER: DNA TRANSPORT"/>
    <property type="match status" value="1"/>
</dbReference>